<dbReference type="NCBIfam" id="TIGR00675">
    <property type="entry name" value="dcm"/>
    <property type="match status" value="1"/>
</dbReference>
<dbReference type="KEGG" id="cprt:FIC82_004010"/>
<comment type="similarity">
    <text evidence="5 6">Belongs to the class I-like SAM-binding methyltransferase superfamily. C5-methyltransferase family.</text>
</comment>
<dbReference type="Proteomes" id="UP000451354">
    <property type="component" value="Chromosome"/>
</dbReference>
<dbReference type="InterPro" id="IPR001525">
    <property type="entry name" value="C5_MeTfrase"/>
</dbReference>
<feature type="region of interest" description="Disordered" evidence="8">
    <location>
        <begin position="509"/>
        <end position="536"/>
    </location>
</feature>
<comment type="catalytic activity">
    <reaction evidence="7">
        <text>a 2'-deoxycytidine in DNA + S-adenosyl-L-methionine = a 5-methyl-2'-deoxycytidine in DNA + S-adenosyl-L-homocysteine + H(+)</text>
        <dbReference type="Rhea" id="RHEA:13681"/>
        <dbReference type="Rhea" id="RHEA-COMP:11369"/>
        <dbReference type="Rhea" id="RHEA-COMP:11370"/>
        <dbReference type="ChEBI" id="CHEBI:15378"/>
        <dbReference type="ChEBI" id="CHEBI:57856"/>
        <dbReference type="ChEBI" id="CHEBI:59789"/>
        <dbReference type="ChEBI" id="CHEBI:85452"/>
        <dbReference type="ChEBI" id="CHEBI:85454"/>
        <dbReference type="EC" id="2.1.1.37"/>
    </reaction>
</comment>
<keyword evidence="3 5" id="KW-0949">S-adenosyl-L-methionine</keyword>
<dbReference type="REBASE" id="390704">
    <property type="entry name" value="M.CspBI34TORF4010P"/>
</dbReference>
<dbReference type="AlphaFoldDB" id="A0A6M5UB62"/>
<dbReference type="EC" id="2.1.1.37" evidence="7"/>
<dbReference type="PRINTS" id="PR00105">
    <property type="entry name" value="C5METTRFRASE"/>
</dbReference>
<keyword evidence="4" id="KW-0680">Restriction system</keyword>
<dbReference type="Pfam" id="PF00145">
    <property type="entry name" value="DNA_methylase"/>
    <property type="match status" value="2"/>
</dbReference>
<evidence type="ECO:0000256" key="8">
    <source>
        <dbReference type="SAM" id="MobiDB-lite"/>
    </source>
</evidence>
<keyword evidence="10" id="KW-1185">Reference proteome</keyword>
<dbReference type="PROSITE" id="PS51679">
    <property type="entry name" value="SAM_MT_C5"/>
    <property type="match status" value="1"/>
</dbReference>
<gene>
    <name evidence="9" type="primary">dcm</name>
    <name evidence="9" type="ORF">FIC82_004010</name>
</gene>
<evidence type="ECO:0000313" key="9">
    <source>
        <dbReference type="EMBL" id="QJW35490.1"/>
    </source>
</evidence>
<evidence type="ECO:0000256" key="5">
    <source>
        <dbReference type="PROSITE-ProRule" id="PRU01016"/>
    </source>
</evidence>
<proteinExistence type="inferred from homology"/>
<reference evidence="9 10" key="1">
    <citation type="journal article" date="2022" name="Int. J. Syst. Evol. Microbiol.">
        <title>Cellulosimicrobium protaetiae sp. nov., isolated from the gut of the larva of Protaetia brevitarsis seulensis.</title>
        <authorList>
            <person name="Le Han H."/>
            <person name="Nguyen T.T.H."/>
            <person name="Li Z."/>
            <person name="Shin N.R."/>
            <person name="Kim S.G."/>
        </authorList>
    </citation>
    <scope>NUCLEOTIDE SEQUENCE [LARGE SCALE GENOMIC DNA]</scope>
    <source>
        <strain evidence="9 10">BI34</strain>
    </source>
</reference>
<dbReference type="InterPro" id="IPR050750">
    <property type="entry name" value="C5-MTase"/>
</dbReference>
<feature type="active site" evidence="5">
    <location>
        <position position="108"/>
    </location>
</feature>
<dbReference type="SUPFAM" id="SSF53335">
    <property type="entry name" value="S-adenosyl-L-methionine-dependent methyltransferases"/>
    <property type="match status" value="1"/>
</dbReference>
<dbReference type="EMBL" id="CP052757">
    <property type="protein sequence ID" value="QJW35490.1"/>
    <property type="molecule type" value="Genomic_DNA"/>
</dbReference>
<evidence type="ECO:0000256" key="3">
    <source>
        <dbReference type="ARBA" id="ARBA00022691"/>
    </source>
</evidence>
<dbReference type="InterPro" id="IPR029063">
    <property type="entry name" value="SAM-dependent_MTases_sf"/>
</dbReference>
<evidence type="ECO:0000256" key="6">
    <source>
        <dbReference type="RuleBase" id="RU000416"/>
    </source>
</evidence>
<dbReference type="OrthoDB" id="9813719at2"/>
<evidence type="ECO:0000256" key="4">
    <source>
        <dbReference type="ARBA" id="ARBA00022747"/>
    </source>
</evidence>
<organism evidence="9 10">
    <name type="scientific">Cellulosimicrobium protaetiae</name>
    <dbReference type="NCBI Taxonomy" id="2587808"/>
    <lineage>
        <taxon>Bacteria</taxon>
        <taxon>Bacillati</taxon>
        <taxon>Actinomycetota</taxon>
        <taxon>Actinomycetes</taxon>
        <taxon>Micrococcales</taxon>
        <taxon>Promicromonosporaceae</taxon>
        <taxon>Cellulosimicrobium</taxon>
    </lineage>
</organism>
<dbReference type="PANTHER" id="PTHR46098:SF1">
    <property type="entry name" value="TRNA (CYTOSINE(38)-C(5))-METHYLTRANSFERASE"/>
    <property type="match status" value="1"/>
</dbReference>
<feature type="compositionally biased region" description="Polar residues" evidence="8">
    <location>
        <begin position="509"/>
        <end position="522"/>
    </location>
</feature>
<dbReference type="Gene3D" id="3.40.50.150">
    <property type="entry name" value="Vaccinia Virus protein VP39"/>
    <property type="match status" value="1"/>
</dbReference>
<dbReference type="GO" id="GO:0003886">
    <property type="term" value="F:DNA (cytosine-5-)-methyltransferase activity"/>
    <property type="evidence" value="ECO:0007669"/>
    <property type="project" value="UniProtKB-EC"/>
</dbReference>
<dbReference type="InterPro" id="IPR018117">
    <property type="entry name" value="C5_DNA_meth_AS"/>
</dbReference>
<dbReference type="Gene3D" id="3.90.120.10">
    <property type="entry name" value="DNA Methylase, subunit A, domain 2"/>
    <property type="match status" value="1"/>
</dbReference>
<dbReference type="RefSeq" id="WP_154797655.1">
    <property type="nucleotide sequence ID" value="NZ_CP052757.1"/>
</dbReference>
<keyword evidence="1 5" id="KW-0489">Methyltransferase</keyword>
<evidence type="ECO:0000256" key="7">
    <source>
        <dbReference type="RuleBase" id="RU000417"/>
    </source>
</evidence>
<name>A0A6M5UB62_9MICO</name>
<evidence type="ECO:0000313" key="10">
    <source>
        <dbReference type="Proteomes" id="UP000451354"/>
    </source>
</evidence>
<keyword evidence="2 5" id="KW-0808">Transferase</keyword>
<protein>
    <recommendedName>
        <fullName evidence="7">Cytosine-specific methyltransferase</fullName>
        <ecNumber evidence="7">2.1.1.37</ecNumber>
    </recommendedName>
</protein>
<dbReference type="PANTHER" id="PTHR46098">
    <property type="entry name" value="TRNA (CYTOSINE(38)-C(5))-METHYLTRANSFERASE"/>
    <property type="match status" value="1"/>
</dbReference>
<sequence>MRGKPQEEQLNAGRQFTFVDLFAGIGGFHAALGTLGGRCVYAAELDDSARAVYEAAWRQPDRARGVEYPFARDINTDVPVVPETELPNATDDLPAFPEHDVLAAGFPCQAFSKSGRQAGILDATRGTLFYNILRIVRAKRPKVVFLENVRNLAGPKHRESTFRMIVESLLDLGYVVSEEPTVISPHRIHPDRGGTPQLRERIYIMAIHRTVLGGDVESVEGRIRWTDDNWPFVRDVEAFSSFSYGAWDPQTWSLRETGLALYGGEPVVLPDERIGDRRRLELSPGDAKALHAWDDFVRRVVKRNELGDGDGVRRLPGHPIWTGVMDPNWLARERADANARAQEGFGWKNAFLESNIRTIGEHRADLEATIKPLHGSIPESRWKFEWQAQDASSIDECLIQMRPSGIRVKKDNYTPALVAINQTPILGKERRRIAPAEAARLQGFPDEVAEIMTQIQPDAKSYKQLGNAVHVGAVGFALSQFLEHFSETADLDPGLAEIVDVWKRRWEPATSSLSDPEASQLTLLDDGPVDGETRAA</sequence>
<dbReference type="PROSITE" id="PS00094">
    <property type="entry name" value="C5_MTASE_1"/>
    <property type="match status" value="1"/>
</dbReference>
<dbReference type="GO" id="GO:0032259">
    <property type="term" value="P:methylation"/>
    <property type="evidence" value="ECO:0007669"/>
    <property type="project" value="UniProtKB-KW"/>
</dbReference>
<accession>A0A6M5UB62</accession>
<evidence type="ECO:0000256" key="2">
    <source>
        <dbReference type="ARBA" id="ARBA00022679"/>
    </source>
</evidence>
<dbReference type="GO" id="GO:0009307">
    <property type="term" value="P:DNA restriction-modification system"/>
    <property type="evidence" value="ECO:0007669"/>
    <property type="project" value="UniProtKB-KW"/>
</dbReference>
<evidence type="ECO:0000256" key="1">
    <source>
        <dbReference type="ARBA" id="ARBA00022603"/>
    </source>
</evidence>